<evidence type="ECO:0000313" key="3">
    <source>
        <dbReference type="Proteomes" id="UP000460221"/>
    </source>
</evidence>
<protein>
    <submittedName>
        <fullName evidence="2">VTC domain-containing protein</fullName>
    </submittedName>
</protein>
<accession>A0A7K1FKA8</accession>
<feature type="domain" description="VTC" evidence="1">
    <location>
        <begin position="25"/>
        <end position="233"/>
    </location>
</feature>
<sequence length="280" mass="30998">MLAPLLGLGTIQLDELIERAALQTRVDRKYLVDIDRLAVVLADLDGTTRVLEVDGRRAIDYASTYYDNAELHSYHLAAHRRRRRYKVRARRYGQGATFLEVKTRGARGSTVKERTERPIPEADLLLDDDGIAYVDTALEAAGIGALPDRLLHPTLRTHYTRTTVFLPATASRATLDMDLRWSDSVGRGAGVPRLVVVETKSGATPSGLDRLLWSHGHRPVGLSKYGTGMALLHPGLPANRWRRVIDRVLLPQLAPAQPAAITDIPSSTASLDHHNPWSTR</sequence>
<proteinExistence type="predicted"/>
<dbReference type="Proteomes" id="UP000460221">
    <property type="component" value="Unassembled WGS sequence"/>
</dbReference>
<dbReference type="EMBL" id="WLYK01000003">
    <property type="protein sequence ID" value="MTD14572.1"/>
    <property type="molecule type" value="Genomic_DNA"/>
</dbReference>
<dbReference type="InterPro" id="IPR042267">
    <property type="entry name" value="VTC_sf"/>
</dbReference>
<dbReference type="InterPro" id="IPR018966">
    <property type="entry name" value="VTC_domain"/>
</dbReference>
<comment type="caution">
    <text evidence="2">The sequence shown here is derived from an EMBL/GenBank/DDBJ whole genome shotgun (WGS) entry which is preliminary data.</text>
</comment>
<evidence type="ECO:0000313" key="2">
    <source>
        <dbReference type="EMBL" id="MTD14572.1"/>
    </source>
</evidence>
<dbReference type="AlphaFoldDB" id="A0A7K1FKA8"/>
<reference evidence="2 3" key="1">
    <citation type="submission" date="2019-11" db="EMBL/GenBank/DDBJ databases">
        <authorList>
            <person name="Jiang L.-Q."/>
        </authorList>
    </citation>
    <scope>NUCLEOTIDE SEQUENCE [LARGE SCALE GENOMIC DNA]</scope>
    <source>
        <strain evidence="2 3">YIM 132087</strain>
    </source>
</reference>
<dbReference type="Pfam" id="PF09359">
    <property type="entry name" value="VTC"/>
    <property type="match status" value="1"/>
</dbReference>
<dbReference type="SUPFAM" id="SSF55154">
    <property type="entry name" value="CYTH-like phosphatases"/>
    <property type="match status" value="1"/>
</dbReference>
<evidence type="ECO:0000259" key="1">
    <source>
        <dbReference type="Pfam" id="PF09359"/>
    </source>
</evidence>
<name>A0A7K1FKA8_9ACTN</name>
<dbReference type="CDD" id="cd07750">
    <property type="entry name" value="PolyPPase_VTC_like"/>
    <property type="match status" value="1"/>
</dbReference>
<organism evidence="2 3">
    <name type="scientific">Nakamurella alba</name>
    <dbReference type="NCBI Taxonomy" id="2665158"/>
    <lineage>
        <taxon>Bacteria</taxon>
        <taxon>Bacillati</taxon>
        <taxon>Actinomycetota</taxon>
        <taxon>Actinomycetes</taxon>
        <taxon>Nakamurellales</taxon>
        <taxon>Nakamurellaceae</taxon>
        <taxon>Nakamurella</taxon>
    </lineage>
</organism>
<dbReference type="Gene3D" id="3.20.100.30">
    <property type="entry name" value="VTC, catalytic tunnel domain"/>
    <property type="match status" value="1"/>
</dbReference>
<keyword evidence="3" id="KW-1185">Reference proteome</keyword>
<gene>
    <name evidence="2" type="ORF">GIS00_11510</name>
</gene>
<dbReference type="InterPro" id="IPR033469">
    <property type="entry name" value="CYTH-like_dom_sf"/>
</dbReference>
<dbReference type="GO" id="GO:0006799">
    <property type="term" value="P:polyphosphate biosynthetic process"/>
    <property type="evidence" value="ECO:0007669"/>
    <property type="project" value="UniProtKB-ARBA"/>
</dbReference>